<accession>A0AA38W933</accession>
<comment type="caution">
    <text evidence="2">The sequence shown here is derived from an EMBL/GenBank/DDBJ whole genome shotgun (WGS) entry which is preliminary data.</text>
</comment>
<feature type="domain" description="F-box associated beta-propeller type 1" evidence="1">
    <location>
        <begin position="91"/>
        <end position="188"/>
    </location>
</feature>
<gene>
    <name evidence="2" type="ORF">OSB04_028280</name>
</gene>
<reference evidence="2" key="1">
    <citation type="submission" date="2023-03" db="EMBL/GenBank/DDBJ databases">
        <title>Chromosome-scale reference genome and RAD-based genetic map of yellow starthistle (Centaurea solstitialis) reveal putative structural variation and QTLs associated with invader traits.</title>
        <authorList>
            <person name="Reatini B."/>
            <person name="Cang F.A."/>
            <person name="Jiang Q."/>
            <person name="Mckibben M.T.W."/>
            <person name="Barker M.S."/>
            <person name="Rieseberg L.H."/>
            <person name="Dlugosch K.M."/>
        </authorList>
    </citation>
    <scope>NUCLEOTIDE SEQUENCE</scope>
    <source>
        <strain evidence="2">CAN-66</strain>
        <tissue evidence="2">Leaf</tissue>
    </source>
</reference>
<protein>
    <recommendedName>
        <fullName evidence="1">F-box associated beta-propeller type 1 domain-containing protein</fullName>
    </recommendedName>
</protein>
<proteinExistence type="predicted"/>
<evidence type="ECO:0000259" key="1">
    <source>
        <dbReference type="Pfam" id="PF07734"/>
    </source>
</evidence>
<dbReference type="InterPro" id="IPR017451">
    <property type="entry name" value="F-box-assoc_interact_dom"/>
</dbReference>
<dbReference type="Proteomes" id="UP001172457">
    <property type="component" value="Chromosome 7"/>
</dbReference>
<sequence>MIECYEFVAGYKVLPTQPQHLILRYEVRDRQQTKEVKFVCYVDDDTFPLQKIAPTVPPILQLLELSKIVNSSWVLLCLDPLTRTRQFSHGNATIGQFIYWLAEDHEDFRDRRGMIMSFDMSSEQFKEVDLLDSLTDVEALPNLSISRLKEFLALVEYHKEFPWKRVCTVWVMEHGDSKAFTKLFTINAPNASVGWTMGFRTSGEPIIEMQHDGSGPTSLAVYEPCLEHIKDLGIYGNR</sequence>
<organism evidence="2 3">
    <name type="scientific">Centaurea solstitialis</name>
    <name type="common">yellow star-thistle</name>
    <dbReference type="NCBI Taxonomy" id="347529"/>
    <lineage>
        <taxon>Eukaryota</taxon>
        <taxon>Viridiplantae</taxon>
        <taxon>Streptophyta</taxon>
        <taxon>Embryophyta</taxon>
        <taxon>Tracheophyta</taxon>
        <taxon>Spermatophyta</taxon>
        <taxon>Magnoliopsida</taxon>
        <taxon>eudicotyledons</taxon>
        <taxon>Gunneridae</taxon>
        <taxon>Pentapetalae</taxon>
        <taxon>asterids</taxon>
        <taxon>campanulids</taxon>
        <taxon>Asterales</taxon>
        <taxon>Asteraceae</taxon>
        <taxon>Carduoideae</taxon>
        <taxon>Cardueae</taxon>
        <taxon>Centaureinae</taxon>
        <taxon>Centaurea</taxon>
    </lineage>
</organism>
<keyword evidence="3" id="KW-1185">Reference proteome</keyword>
<dbReference type="EMBL" id="JARYMX010000007">
    <property type="protein sequence ID" value="KAJ9541774.1"/>
    <property type="molecule type" value="Genomic_DNA"/>
</dbReference>
<dbReference type="NCBIfam" id="TIGR01640">
    <property type="entry name" value="F_box_assoc_1"/>
    <property type="match status" value="1"/>
</dbReference>
<evidence type="ECO:0000313" key="2">
    <source>
        <dbReference type="EMBL" id="KAJ9541774.1"/>
    </source>
</evidence>
<evidence type="ECO:0000313" key="3">
    <source>
        <dbReference type="Proteomes" id="UP001172457"/>
    </source>
</evidence>
<name>A0AA38W933_9ASTR</name>
<dbReference type="AlphaFoldDB" id="A0AA38W933"/>
<dbReference type="InterPro" id="IPR006527">
    <property type="entry name" value="F-box-assoc_dom_typ1"/>
</dbReference>
<dbReference type="Pfam" id="PF07734">
    <property type="entry name" value="FBA_1"/>
    <property type="match status" value="1"/>
</dbReference>